<comment type="caution">
    <text evidence="2">The sequence shown here is derived from an EMBL/GenBank/DDBJ whole genome shotgun (WGS) entry which is preliminary data.</text>
</comment>
<dbReference type="Proteomes" id="UP001055219">
    <property type="component" value="Unassembled WGS sequence"/>
</dbReference>
<sequence length="336" mass="37219">MFPPIDGAILRSNPDFANLYTKLTNVVLNPDGSTREDPAVKERQRVKDELDKHRLQAAKQHLLTQALSSLTPPPPSRAPNPRQPQRPTLPEPLLDLLLILPPLLAPLGPGVAEDDVSLLLSSPPLTELDGLMPDLTSLLSSHLRSSALNLARITHPSTNPSYLHRHIPALATSFATLTQQERDAHQSLVKARLEALSKLLELMDLYVCCLTKLIRTLESKHGVIARNLDLRATEASLEARHVHQNVEMALHTTAGHVYSPDAMAALNKYALHLKDAKARTRERIKSLTAELGSYGVGIPGDEAKERTMREMARVYRDMARQVEDAKGDLKRLQQRG</sequence>
<reference evidence="2" key="1">
    <citation type="journal article" date="2021" name="J Fungi (Basel)">
        <title>Genomic and Metabolomic Analyses of the Marine Fungus Emericellopsis cladophorae: Insights into Saltwater Adaptability Mechanisms and Its Biosynthetic Potential.</title>
        <authorList>
            <person name="Goncalves M.F.M."/>
            <person name="Hilario S."/>
            <person name="Van de Peer Y."/>
            <person name="Esteves A.C."/>
            <person name="Alves A."/>
        </authorList>
    </citation>
    <scope>NUCLEOTIDE SEQUENCE</scope>
    <source>
        <strain evidence="2">MUM 19.33</strain>
    </source>
</reference>
<evidence type="ECO:0000313" key="3">
    <source>
        <dbReference type="Proteomes" id="UP001055219"/>
    </source>
</evidence>
<accession>A0A9Q0BC07</accession>
<dbReference type="RefSeq" id="XP_051361188.1">
    <property type="nucleotide sequence ID" value="XM_051507654.1"/>
</dbReference>
<name>A0A9Q0BC07_9HYPO</name>
<reference evidence="2" key="2">
    <citation type="submission" date="2022-07" db="EMBL/GenBank/DDBJ databases">
        <authorList>
            <person name="Goncalves M.F.M."/>
            <person name="Hilario S."/>
            <person name="Van De Peer Y."/>
            <person name="Esteves A.C."/>
            <person name="Alves A."/>
        </authorList>
    </citation>
    <scope>NUCLEOTIDE SEQUENCE</scope>
    <source>
        <strain evidence="2">MUM 19.33</strain>
    </source>
</reference>
<protein>
    <recommendedName>
        <fullName evidence="4">HAUS augmin-like complex subunit 4</fullName>
    </recommendedName>
</protein>
<organism evidence="2 3">
    <name type="scientific">Emericellopsis cladophorae</name>
    <dbReference type="NCBI Taxonomy" id="2686198"/>
    <lineage>
        <taxon>Eukaryota</taxon>
        <taxon>Fungi</taxon>
        <taxon>Dikarya</taxon>
        <taxon>Ascomycota</taxon>
        <taxon>Pezizomycotina</taxon>
        <taxon>Sordariomycetes</taxon>
        <taxon>Hypocreomycetidae</taxon>
        <taxon>Hypocreales</taxon>
        <taxon>Bionectriaceae</taxon>
        <taxon>Emericellopsis</taxon>
    </lineage>
</organism>
<evidence type="ECO:0008006" key="4">
    <source>
        <dbReference type="Google" id="ProtNLM"/>
    </source>
</evidence>
<keyword evidence="3" id="KW-1185">Reference proteome</keyword>
<proteinExistence type="predicted"/>
<dbReference type="EMBL" id="JAGIXG020000034">
    <property type="protein sequence ID" value="KAI6780332.1"/>
    <property type="molecule type" value="Genomic_DNA"/>
</dbReference>
<feature type="compositionally biased region" description="Pro residues" evidence="1">
    <location>
        <begin position="71"/>
        <end position="89"/>
    </location>
</feature>
<dbReference type="AlphaFoldDB" id="A0A9Q0BC07"/>
<evidence type="ECO:0000256" key="1">
    <source>
        <dbReference type="SAM" id="MobiDB-lite"/>
    </source>
</evidence>
<evidence type="ECO:0000313" key="2">
    <source>
        <dbReference type="EMBL" id="KAI6780332.1"/>
    </source>
</evidence>
<feature type="region of interest" description="Disordered" evidence="1">
    <location>
        <begin position="68"/>
        <end position="89"/>
    </location>
</feature>
<dbReference type="OrthoDB" id="66964at2759"/>
<dbReference type="GeneID" id="75831918"/>
<gene>
    <name evidence="2" type="ORF">J7T54_005434</name>
</gene>